<keyword evidence="2" id="KW-0653">Protein transport</keyword>
<dbReference type="Proteomes" id="UP000030752">
    <property type="component" value="Unassembled WGS sequence"/>
</dbReference>
<dbReference type="InParanoid" id="W2S039"/>
<dbReference type="GO" id="GO:0007030">
    <property type="term" value="P:Golgi organization"/>
    <property type="evidence" value="ECO:0007669"/>
    <property type="project" value="UniProtKB-UniRule"/>
</dbReference>
<evidence type="ECO:0000313" key="4">
    <source>
        <dbReference type="EMBL" id="ETN41378.1"/>
    </source>
</evidence>
<feature type="region of interest" description="Disordered" evidence="3">
    <location>
        <begin position="214"/>
        <end position="242"/>
    </location>
</feature>
<keyword evidence="2" id="KW-0813">Transport</keyword>
<dbReference type="AlphaFoldDB" id="W2S039"/>
<feature type="compositionally biased region" description="Low complexity" evidence="3">
    <location>
        <begin position="83"/>
        <end position="102"/>
    </location>
</feature>
<dbReference type="GO" id="GO:0015031">
    <property type="term" value="P:protein transport"/>
    <property type="evidence" value="ECO:0007669"/>
    <property type="project" value="UniProtKB-UniRule"/>
</dbReference>
<evidence type="ECO:0000256" key="1">
    <source>
        <dbReference type="ARBA" id="ARBA00006080"/>
    </source>
</evidence>
<dbReference type="EMBL" id="KB822719">
    <property type="protein sequence ID" value="ETN41378.1"/>
    <property type="molecule type" value="Genomic_DNA"/>
</dbReference>
<evidence type="ECO:0000256" key="3">
    <source>
        <dbReference type="SAM" id="MobiDB-lite"/>
    </source>
</evidence>
<comment type="function">
    <text evidence="2">Acts as component of the GARP complex that is involved in retrograde transport from early and late endosomes to the trans-Golgi network (TGN).</text>
</comment>
<comment type="similarity">
    <text evidence="1 2">Belongs to the VPS51 family.</text>
</comment>
<dbReference type="GO" id="GO:0006869">
    <property type="term" value="P:lipid transport"/>
    <property type="evidence" value="ECO:0007669"/>
    <property type="project" value="UniProtKB-UniRule"/>
</dbReference>
<proteinExistence type="inferred from homology"/>
<dbReference type="HOGENOM" id="CLU_043566_0_0_1"/>
<feature type="compositionally biased region" description="Low complexity" evidence="3">
    <location>
        <begin position="23"/>
        <end position="37"/>
    </location>
</feature>
<dbReference type="PANTHER" id="PTHR15954:SF4">
    <property type="entry name" value="VACUOLAR PROTEIN SORTING-ASSOCIATED PROTEIN 51 HOMOLOG"/>
    <property type="match status" value="1"/>
</dbReference>
<comment type="subcellular location">
    <subcellularLocation>
        <location evidence="2">Golgi apparatus</location>
        <location evidence="2">trans-Golgi network</location>
    </subcellularLocation>
</comment>
<keyword evidence="2" id="KW-0445">Lipid transport</keyword>
<dbReference type="STRING" id="1220924.W2S039"/>
<feature type="region of interest" description="Disordered" evidence="3">
    <location>
        <begin position="1"/>
        <end position="110"/>
    </location>
</feature>
<protein>
    <recommendedName>
        <fullName evidence="2">Vacuolar protein sorting-associated protein 51 homolog</fullName>
    </recommendedName>
</protein>
<evidence type="ECO:0000313" key="5">
    <source>
        <dbReference type="Proteomes" id="UP000030752"/>
    </source>
</evidence>
<dbReference type="GO" id="GO:0048193">
    <property type="term" value="P:Golgi vesicle transport"/>
    <property type="evidence" value="ECO:0007669"/>
    <property type="project" value="TreeGrafter"/>
</dbReference>
<reference evidence="4 5" key="1">
    <citation type="submission" date="2013-03" db="EMBL/GenBank/DDBJ databases">
        <title>The Genome Sequence of Phialophora europaea CBS 101466.</title>
        <authorList>
            <consortium name="The Broad Institute Genomics Platform"/>
            <person name="Cuomo C."/>
            <person name="de Hoog S."/>
            <person name="Gorbushina A."/>
            <person name="Walker B."/>
            <person name="Young S.K."/>
            <person name="Zeng Q."/>
            <person name="Gargeya S."/>
            <person name="Fitzgerald M."/>
            <person name="Haas B."/>
            <person name="Abouelleil A."/>
            <person name="Allen A.W."/>
            <person name="Alvarado L."/>
            <person name="Arachchi H.M."/>
            <person name="Berlin A.M."/>
            <person name="Chapman S.B."/>
            <person name="Gainer-Dewar J."/>
            <person name="Goldberg J."/>
            <person name="Griggs A."/>
            <person name="Gujja S."/>
            <person name="Hansen M."/>
            <person name="Howarth C."/>
            <person name="Imamovic A."/>
            <person name="Ireland A."/>
            <person name="Larimer J."/>
            <person name="McCowan C."/>
            <person name="Murphy C."/>
            <person name="Pearson M."/>
            <person name="Poon T.W."/>
            <person name="Priest M."/>
            <person name="Roberts A."/>
            <person name="Saif S."/>
            <person name="Shea T."/>
            <person name="Sisk P."/>
            <person name="Sykes S."/>
            <person name="Wortman J."/>
            <person name="Nusbaum C."/>
            <person name="Birren B."/>
        </authorList>
    </citation>
    <scope>NUCLEOTIDE SEQUENCE [LARGE SCALE GENOMIC DNA]</scope>
    <source>
        <strain evidence="4 5">CBS 101466</strain>
    </source>
</reference>
<dbReference type="GO" id="GO:0032456">
    <property type="term" value="P:endocytic recycling"/>
    <property type="evidence" value="ECO:0007669"/>
    <property type="project" value="TreeGrafter"/>
</dbReference>
<dbReference type="GO" id="GO:1990745">
    <property type="term" value="C:EARP complex"/>
    <property type="evidence" value="ECO:0007669"/>
    <property type="project" value="TreeGrafter"/>
</dbReference>
<organism evidence="4 5">
    <name type="scientific">Cyphellophora europaea (strain CBS 101466)</name>
    <name type="common">Phialophora europaea</name>
    <dbReference type="NCBI Taxonomy" id="1220924"/>
    <lineage>
        <taxon>Eukaryota</taxon>
        <taxon>Fungi</taxon>
        <taxon>Dikarya</taxon>
        <taxon>Ascomycota</taxon>
        <taxon>Pezizomycotina</taxon>
        <taxon>Eurotiomycetes</taxon>
        <taxon>Chaetothyriomycetidae</taxon>
        <taxon>Chaetothyriales</taxon>
        <taxon>Cyphellophoraceae</taxon>
        <taxon>Cyphellophora</taxon>
    </lineage>
</organism>
<dbReference type="PANTHER" id="PTHR15954">
    <property type="entry name" value="VACUOLAR PROTEIN SORTING-ASSOCIATED PROTEIN 51 HOMOLOG"/>
    <property type="match status" value="1"/>
</dbReference>
<dbReference type="GO" id="GO:0005829">
    <property type="term" value="C:cytosol"/>
    <property type="evidence" value="ECO:0007669"/>
    <property type="project" value="GOC"/>
</dbReference>
<feature type="compositionally biased region" description="Polar residues" evidence="3">
    <location>
        <begin position="46"/>
        <end position="57"/>
    </location>
</feature>
<dbReference type="GO" id="GO:0000938">
    <property type="term" value="C:GARP complex"/>
    <property type="evidence" value="ECO:0007669"/>
    <property type="project" value="UniProtKB-UniRule"/>
</dbReference>
<name>W2S039_CYPE1</name>
<dbReference type="VEuPathDB" id="FungiDB:HMPREF1541_03313"/>
<comment type="subunit">
    <text evidence="2">Component of the Golgi-associated retrograde protein (GARP) complex.</text>
</comment>
<gene>
    <name evidence="4" type="ORF">HMPREF1541_03313</name>
</gene>
<dbReference type="RefSeq" id="XP_008715887.1">
    <property type="nucleotide sequence ID" value="XM_008717665.1"/>
</dbReference>
<dbReference type="GO" id="GO:0016020">
    <property type="term" value="C:membrane"/>
    <property type="evidence" value="ECO:0007669"/>
    <property type="project" value="TreeGrafter"/>
</dbReference>
<dbReference type="GO" id="GO:0042147">
    <property type="term" value="P:retrograde transport, endosome to Golgi"/>
    <property type="evidence" value="ECO:0007669"/>
    <property type="project" value="UniProtKB-UniRule"/>
</dbReference>
<accession>W2S039</accession>
<dbReference type="Pfam" id="PF08700">
    <property type="entry name" value="VPS51_Exo84_N"/>
    <property type="match status" value="1"/>
</dbReference>
<dbReference type="InterPro" id="IPR014812">
    <property type="entry name" value="Vps51"/>
</dbReference>
<sequence>MATITSPRATSPAPIITSPSLASLNSPTNSGTPTSSLRPSLDVSRPSDTPSHPQQSQRRNRAALRDYYNLKSRPATAQPGRKSSIASTASDATTNTTTTVNAGGAEDNDTSPLLTRLDGADFDAEAFIKSLLESSSLRDILKTESALVSEIRTLNGERKALVYDNYSKLIRAVGTLGEMQRGMRRDQNGVSGLDGVEVVRGKMDALEETVKTMGVDGHEGGATDLGAGGGAKERRRKKEQKERVRWVLEAPRRLEGMGKAEANDEFQQVRKALDAWEGVTGVEELRHACERVMAAKRGPEEEDEEGGDGKT</sequence>
<evidence type="ECO:0000256" key="2">
    <source>
        <dbReference type="RuleBase" id="RU368010"/>
    </source>
</evidence>
<dbReference type="OrthoDB" id="203678at2759"/>
<keyword evidence="2" id="KW-0333">Golgi apparatus</keyword>
<dbReference type="eggNOG" id="KOG2346">
    <property type="taxonomic scope" value="Eukaryota"/>
</dbReference>
<keyword evidence="5" id="KW-1185">Reference proteome</keyword>
<dbReference type="GeneID" id="19970652"/>